<feature type="binding site" evidence="12">
    <location>
        <position position="81"/>
    </location>
    <ligand>
        <name>Zn(2+)</name>
        <dbReference type="ChEBI" id="CHEBI:29105"/>
    </ligand>
</feature>
<protein>
    <recommendedName>
        <fullName evidence="4 12">UDP-3-O-acyl-N-acetylglucosamine deacetylase</fullName>
        <shortName evidence="12">UDP-3-O-acyl-GlcNAc deacetylase</shortName>
        <ecNumber evidence="4 12">3.5.1.108</ecNumber>
    </recommendedName>
    <alternativeName>
        <fullName evidence="12">UDP-3-O-[R-3-hydroxymyristoyl]-N-acetylglucosamine deacetylase</fullName>
    </alternativeName>
</protein>
<accession>A0A975BUD0</accession>
<evidence type="ECO:0000313" key="13">
    <source>
        <dbReference type="EMBL" id="QTA91667.1"/>
    </source>
</evidence>
<evidence type="ECO:0000256" key="11">
    <source>
        <dbReference type="ARBA" id="ARBA00024535"/>
    </source>
</evidence>
<dbReference type="GO" id="GO:0103117">
    <property type="term" value="F:UDP-3-O-acyl-N-acetylglucosamine deacetylase activity"/>
    <property type="evidence" value="ECO:0007669"/>
    <property type="project" value="UniProtKB-UniRule"/>
</dbReference>
<evidence type="ECO:0000256" key="9">
    <source>
        <dbReference type="ARBA" id="ARBA00022833"/>
    </source>
</evidence>
<keyword evidence="8 12" id="KW-0378">Hydrolase</keyword>
<dbReference type="InterPro" id="IPR020568">
    <property type="entry name" value="Ribosomal_Su5_D2-typ_SF"/>
</dbReference>
<comment type="pathway">
    <text evidence="3 12">Glycolipid biosynthesis; lipid IV(A) biosynthesis; lipid IV(A) from (3R)-3-hydroxytetradecanoyl-[acyl-carrier-protein] and UDP-N-acetyl-alpha-D-glucosamine: step 2/6.</text>
</comment>
<reference evidence="13" key="1">
    <citation type="journal article" date="2021" name="Microb. Physiol.">
        <title>Proteogenomic Insights into the Physiology of Marine, Sulfate-Reducing, Filamentous Desulfonema limicola and Desulfonema magnum.</title>
        <authorList>
            <person name="Schnaars V."/>
            <person name="Wohlbrand L."/>
            <person name="Scheve S."/>
            <person name="Hinrichs C."/>
            <person name="Reinhardt R."/>
            <person name="Rabus R."/>
        </authorList>
    </citation>
    <scope>NUCLEOTIDE SEQUENCE</scope>
    <source>
        <strain evidence="13">4be13</strain>
    </source>
</reference>
<proteinExistence type="inferred from homology"/>
<dbReference type="GO" id="GO:0009245">
    <property type="term" value="P:lipid A biosynthetic process"/>
    <property type="evidence" value="ECO:0007669"/>
    <property type="project" value="UniProtKB-UniRule"/>
</dbReference>
<dbReference type="PANTHER" id="PTHR33694">
    <property type="entry name" value="UDP-3-O-ACYL-N-ACETYLGLUCOSAMINE DEACETYLASE 1, MITOCHONDRIAL-RELATED"/>
    <property type="match status" value="1"/>
</dbReference>
<keyword evidence="6 12" id="KW-0441">Lipid A biosynthesis</keyword>
<dbReference type="Proteomes" id="UP000663722">
    <property type="component" value="Chromosome"/>
</dbReference>
<comment type="cofactor">
    <cofactor evidence="1 12">
        <name>Zn(2+)</name>
        <dbReference type="ChEBI" id="CHEBI:29105"/>
    </cofactor>
</comment>
<dbReference type="Pfam" id="PF03331">
    <property type="entry name" value="LpxC"/>
    <property type="match status" value="1"/>
</dbReference>
<dbReference type="AlphaFoldDB" id="A0A975BUD0"/>
<evidence type="ECO:0000256" key="4">
    <source>
        <dbReference type="ARBA" id="ARBA00012745"/>
    </source>
</evidence>
<keyword evidence="14" id="KW-1185">Reference proteome</keyword>
<dbReference type="InterPro" id="IPR011334">
    <property type="entry name" value="UDP-acyl_GlcNac_deAcase_C"/>
</dbReference>
<dbReference type="InterPro" id="IPR004463">
    <property type="entry name" value="UDP-acyl_GlcNac_deAcase"/>
</dbReference>
<evidence type="ECO:0000256" key="8">
    <source>
        <dbReference type="ARBA" id="ARBA00022801"/>
    </source>
</evidence>
<evidence type="ECO:0000256" key="6">
    <source>
        <dbReference type="ARBA" id="ARBA00022556"/>
    </source>
</evidence>
<keyword evidence="7 12" id="KW-0479">Metal-binding</keyword>
<organism evidence="13 14">
    <name type="scientific">Desulfonema magnum</name>
    <dbReference type="NCBI Taxonomy" id="45655"/>
    <lineage>
        <taxon>Bacteria</taxon>
        <taxon>Pseudomonadati</taxon>
        <taxon>Thermodesulfobacteriota</taxon>
        <taxon>Desulfobacteria</taxon>
        <taxon>Desulfobacterales</taxon>
        <taxon>Desulfococcaceae</taxon>
        <taxon>Desulfonema</taxon>
    </lineage>
</organism>
<sequence>MFMHLHQRTLRKAVSCKGVGVHSGKEVNLTIKPAPINHGIKFVRTDLPDNPGISAHFNAVVDTSLATVIGHDGFIVSTIEHIMATFAGLSVDNAIVELDSYEVPIMDGSAAPFTSLIRSAGITAQTGPKCFFVVKEPITLEENGKSVTIYPDSTFRITYTIAFDHPLIKEQSYTLEVSDNVFENEISGARTFGFLHEIEYLKRYGFARGGSLDNAVVLGPDNVINEDGLRYPDEFVRHKILDSLGDFSLLGMPVLGHFVVHKSGHAFNHLFIKKFFAQKGSWDTFTIYDISDQYNFQPEAIAV</sequence>
<dbReference type="SUPFAM" id="SSF54211">
    <property type="entry name" value="Ribosomal protein S5 domain 2-like"/>
    <property type="match status" value="2"/>
</dbReference>
<gene>
    <name evidence="12 13" type="primary">lpxC</name>
    <name evidence="13" type="ORF">dnm_077400</name>
</gene>
<dbReference type="GO" id="GO:0046872">
    <property type="term" value="F:metal ion binding"/>
    <property type="evidence" value="ECO:0007669"/>
    <property type="project" value="UniProtKB-KW"/>
</dbReference>
<comment type="catalytic activity">
    <reaction evidence="11 12">
        <text>a UDP-3-O-[(3R)-3-hydroxyacyl]-N-acetyl-alpha-D-glucosamine + H2O = a UDP-3-O-[(3R)-3-hydroxyacyl]-alpha-D-glucosamine + acetate</text>
        <dbReference type="Rhea" id="RHEA:67816"/>
        <dbReference type="ChEBI" id="CHEBI:15377"/>
        <dbReference type="ChEBI" id="CHEBI:30089"/>
        <dbReference type="ChEBI" id="CHEBI:137740"/>
        <dbReference type="ChEBI" id="CHEBI:173225"/>
        <dbReference type="EC" id="3.5.1.108"/>
    </reaction>
</comment>
<dbReference type="NCBIfam" id="TIGR00325">
    <property type="entry name" value="lpxC"/>
    <property type="match status" value="1"/>
</dbReference>
<evidence type="ECO:0000256" key="7">
    <source>
        <dbReference type="ARBA" id="ARBA00022723"/>
    </source>
</evidence>
<evidence type="ECO:0000256" key="12">
    <source>
        <dbReference type="HAMAP-Rule" id="MF_00388"/>
    </source>
</evidence>
<dbReference type="EMBL" id="CP061800">
    <property type="protein sequence ID" value="QTA91667.1"/>
    <property type="molecule type" value="Genomic_DNA"/>
</dbReference>
<feature type="binding site" evidence="12">
    <location>
        <position position="238"/>
    </location>
    <ligand>
        <name>Zn(2+)</name>
        <dbReference type="ChEBI" id="CHEBI:29105"/>
    </ligand>
</feature>
<dbReference type="InterPro" id="IPR015870">
    <property type="entry name" value="UDP-acyl_N-AcGlcN_deAcase_N"/>
</dbReference>
<keyword evidence="9 12" id="KW-0862">Zinc</keyword>
<dbReference type="Gene3D" id="3.30.230.20">
    <property type="entry name" value="lpxc deacetylase, domain 1"/>
    <property type="match status" value="1"/>
</dbReference>
<comment type="similarity">
    <text evidence="12">Belongs to the LpxC family.</text>
</comment>
<dbReference type="EC" id="3.5.1.108" evidence="4 12"/>
<evidence type="ECO:0000256" key="2">
    <source>
        <dbReference type="ARBA" id="ARBA00002923"/>
    </source>
</evidence>
<feature type="active site" description="Proton donor" evidence="12">
    <location>
        <position position="265"/>
    </location>
</feature>
<keyword evidence="5 12" id="KW-0444">Lipid biosynthesis</keyword>
<feature type="binding site" evidence="12">
    <location>
        <position position="242"/>
    </location>
    <ligand>
        <name>Zn(2+)</name>
        <dbReference type="ChEBI" id="CHEBI:29105"/>
    </ligand>
</feature>
<dbReference type="HAMAP" id="MF_00388">
    <property type="entry name" value="LpxC"/>
    <property type="match status" value="1"/>
</dbReference>
<evidence type="ECO:0000313" key="14">
    <source>
        <dbReference type="Proteomes" id="UP000663722"/>
    </source>
</evidence>
<dbReference type="PANTHER" id="PTHR33694:SF1">
    <property type="entry name" value="UDP-3-O-ACYL-N-ACETYLGLUCOSAMINE DEACETYLASE 1, MITOCHONDRIAL-RELATED"/>
    <property type="match status" value="1"/>
</dbReference>
<dbReference type="Gene3D" id="3.30.1700.10">
    <property type="entry name" value="lpxc deacetylase, domain 2"/>
    <property type="match status" value="1"/>
</dbReference>
<evidence type="ECO:0000256" key="1">
    <source>
        <dbReference type="ARBA" id="ARBA00001947"/>
    </source>
</evidence>
<comment type="function">
    <text evidence="2 12">Catalyzes the hydrolysis of UDP-3-O-myristoyl-N-acetylglucosamine to form UDP-3-O-myristoylglucosamine and acetate, the committed step in lipid A biosynthesis.</text>
</comment>
<keyword evidence="10 12" id="KW-0443">Lipid metabolism</keyword>
<evidence type="ECO:0000256" key="5">
    <source>
        <dbReference type="ARBA" id="ARBA00022516"/>
    </source>
</evidence>
<dbReference type="GO" id="GO:0016020">
    <property type="term" value="C:membrane"/>
    <property type="evidence" value="ECO:0007669"/>
    <property type="project" value="GOC"/>
</dbReference>
<dbReference type="KEGG" id="dmm:dnm_077400"/>
<evidence type="ECO:0000256" key="3">
    <source>
        <dbReference type="ARBA" id="ARBA00005002"/>
    </source>
</evidence>
<name>A0A975BUD0_9BACT</name>
<evidence type="ECO:0000256" key="10">
    <source>
        <dbReference type="ARBA" id="ARBA00023098"/>
    </source>
</evidence>